<evidence type="ECO:0000313" key="2">
    <source>
        <dbReference type="Proteomes" id="UP000286287"/>
    </source>
</evidence>
<dbReference type="InterPro" id="IPR017853">
    <property type="entry name" value="GH"/>
</dbReference>
<dbReference type="SUPFAM" id="SSF51445">
    <property type="entry name" value="(Trans)glycosidases"/>
    <property type="match status" value="1"/>
</dbReference>
<dbReference type="Gene3D" id="3.20.20.80">
    <property type="entry name" value="Glycosidases"/>
    <property type="match status" value="1"/>
</dbReference>
<evidence type="ECO:0000313" key="1">
    <source>
        <dbReference type="EMBL" id="RJF75332.1"/>
    </source>
</evidence>
<name>A0A418VH33_9DEIO</name>
<keyword evidence="2" id="KW-1185">Reference proteome</keyword>
<accession>A0A418VH33</accession>
<organism evidence="1 2">
    <name type="scientific">Deinococcus cavernae</name>
    <dbReference type="NCBI Taxonomy" id="2320857"/>
    <lineage>
        <taxon>Bacteria</taxon>
        <taxon>Thermotogati</taxon>
        <taxon>Deinococcota</taxon>
        <taxon>Deinococci</taxon>
        <taxon>Deinococcales</taxon>
        <taxon>Deinococcaceae</taxon>
        <taxon>Deinococcus</taxon>
    </lineage>
</organism>
<gene>
    <name evidence="1" type="ORF">D3875_01600</name>
</gene>
<reference evidence="1 2" key="1">
    <citation type="submission" date="2018-09" db="EMBL/GenBank/DDBJ databases">
        <authorList>
            <person name="Zhu H."/>
        </authorList>
    </citation>
    <scope>NUCLEOTIDE SEQUENCE [LARGE SCALE GENOMIC DNA]</scope>
    <source>
        <strain evidence="1 2">K2S05-167</strain>
    </source>
</reference>
<dbReference type="EMBL" id="QYUJ01000006">
    <property type="protein sequence ID" value="RJF75332.1"/>
    <property type="molecule type" value="Genomic_DNA"/>
</dbReference>
<dbReference type="OrthoDB" id="9816564at2"/>
<protein>
    <submittedName>
        <fullName evidence="1">Beta-glucosidase</fullName>
    </submittedName>
</protein>
<comment type="caution">
    <text evidence="1">The sequence shown here is derived from an EMBL/GenBank/DDBJ whole genome shotgun (WGS) entry which is preliminary data.</text>
</comment>
<dbReference type="AlphaFoldDB" id="A0A418VH33"/>
<sequence>MGGFECSTHRRPSGRRVDVIDATAHDRHAHADYQRLAQVGLRTARDGLRWHLIERRPGEYDFLSAEAQVRAAQAAGVQVIWDLMHYGFPDFIDLLRPEFPGQFADYALAAMRFLRSFTTGTLWLCPINEISFSAWAGAEVGYFNPCLHGRGAELKRQLVRAVAAASQAICRADSDVRFLHAEPLIRVHPSPKFDPFEAALEHEGQFETFDLLCGAREPELGGHPELLDVLGVNYYPYNQWLHHPEVEGRITLNAAHPTYQPLHELLAQVHARYGRPVLIAETGTEGDERAPWLDMVLRQSALARRAGVTLLGVCLYPVVNHPGWDDDRHCHNGLWDYADAHGRREAHQPLLARLQHGPRALATAHP</sequence>
<dbReference type="Proteomes" id="UP000286287">
    <property type="component" value="Unassembled WGS sequence"/>
</dbReference>
<proteinExistence type="predicted"/>